<dbReference type="InterPro" id="IPR013762">
    <property type="entry name" value="Integrase-like_cat_sf"/>
</dbReference>
<dbReference type="Pfam" id="PF00589">
    <property type="entry name" value="Phage_integrase"/>
    <property type="match status" value="1"/>
</dbReference>
<keyword evidence="4" id="KW-1185">Reference proteome</keyword>
<evidence type="ECO:0000313" key="4">
    <source>
        <dbReference type="Proteomes" id="UP000681162"/>
    </source>
</evidence>
<protein>
    <submittedName>
        <fullName evidence="3">Integrase</fullName>
    </submittedName>
</protein>
<keyword evidence="1" id="KW-0233">DNA recombination</keyword>
<evidence type="ECO:0000256" key="1">
    <source>
        <dbReference type="ARBA" id="ARBA00023172"/>
    </source>
</evidence>
<dbReference type="RefSeq" id="WP_212941543.1">
    <property type="nucleotide sequence ID" value="NZ_BORR01000016.1"/>
</dbReference>
<evidence type="ECO:0000313" key="3">
    <source>
        <dbReference type="EMBL" id="GIO38901.1"/>
    </source>
</evidence>
<accession>A0A919XTC1</accession>
<dbReference type="GO" id="GO:0015074">
    <property type="term" value="P:DNA integration"/>
    <property type="evidence" value="ECO:0007669"/>
    <property type="project" value="InterPro"/>
</dbReference>
<feature type="domain" description="Tyr recombinase" evidence="2">
    <location>
        <begin position="1"/>
        <end position="183"/>
    </location>
</feature>
<reference evidence="3 4" key="1">
    <citation type="submission" date="2021-03" db="EMBL/GenBank/DDBJ databases">
        <title>Antimicrobial resistance genes in bacteria isolated from Japanese honey, and their potential for conferring macrolide and lincosamide resistance in the American foulbrood pathogen Paenibacillus larvae.</title>
        <authorList>
            <person name="Okamoto M."/>
            <person name="Kumagai M."/>
            <person name="Kanamori H."/>
            <person name="Takamatsu D."/>
        </authorList>
    </citation>
    <scope>NUCLEOTIDE SEQUENCE [LARGE SCALE GENOMIC DNA]</scope>
    <source>
        <strain evidence="3 4">J41TS12</strain>
    </source>
</reference>
<dbReference type="AlphaFoldDB" id="A0A919XTC1"/>
<proteinExistence type="predicted"/>
<evidence type="ECO:0000259" key="2">
    <source>
        <dbReference type="PROSITE" id="PS51898"/>
    </source>
</evidence>
<dbReference type="GO" id="GO:0003677">
    <property type="term" value="F:DNA binding"/>
    <property type="evidence" value="ECO:0007669"/>
    <property type="project" value="InterPro"/>
</dbReference>
<comment type="caution">
    <text evidence="3">The sequence shown here is derived from an EMBL/GenBank/DDBJ whole genome shotgun (WGS) entry which is preliminary data.</text>
</comment>
<dbReference type="PANTHER" id="PTHR30349:SF82">
    <property type="entry name" value="INTEGRASE_RECOMBINASE YOEC-RELATED"/>
    <property type="match status" value="1"/>
</dbReference>
<dbReference type="PROSITE" id="PS51898">
    <property type="entry name" value="TYR_RECOMBINASE"/>
    <property type="match status" value="1"/>
</dbReference>
<dbReference type="Proteomes" id="UP000681162">
    <property type="component" value="Unassembled WGS sequence"/>
</dbReference>
<dbReference type="InterPro" id="IPR050090">
    <property type="entry name" value="Tyrosine_recombinase_XerCD"/>
</dbReference>
<organism evidence="3 4">
    <name type="scientific">Paenibacillus antibioticophila</name>
    <dbReference type="NCBI Taxonomy" id="1274374"/>
    <lineage>
        <taxon>Bacteria</taxon>
        <taxon>Bacillati</taxon>
        <taxon>Bacillota</taxon>
        <taxon>Bacilli</taxon>
        <taxon>Bacillales</taxon>
        <taxon>Paenibacillaceae</taxon>
        <taxon>Paenibacillus</taxon>
    </lineage>
</organism>
<sequence length="187" mass="21609">MQFVNPIRDSETIQAMKEELRKNSIRDLLLFVIGINTGLSLLDMLNLKVQDVWDGQNTKEFLVIKEERTGEDKWYYLNSKIREIVTEYLSGKDCKPEDYLFKSKRDCRPITRQQAYRIINQSAREIGISENIGTHTLRKTFGYHAYQKGIAISIIKSILNHQSTAETLKYLGVSKAEPLPIKVDVNL</sequence>
<dbReference type="InterPro" id="IPR002104">
    <property type="entry name" value="Integrase_catalytic"/>
</dbReference>
<gene>
    <name evidence="3" type="ORF">J41TS12_37620</name>
</gene>
<dbReference type="PANTHER" id="PTHR30349">
    <property type="entry name" value="PHAGE INTEGRASE-RELATED"/>
    <property type="match status" value="1"/>
</dbReference>
<dbReference type="EMBL" id="BORR01000016">
    <property type="protein sequence ID" value="GIO38901.1"/>
    <property type="molecule type" value="Genomic_DNA"/>
</dbReference>
<name>A0A919XTC1_9BACL</name>
<dbReference type="GO" id="GO:0006310">
    <property type="term" value="P:DNA recombination"/>
    <property type="evidence" value="ECO:0007669"/>
    <property type="project" value="UniProtKB-KW"/>
</dbReference>
<dbReference type="InterPro" id="IPR011010">
    <property type="entry name" value="DNA_brk_join_enz"/>
</dbReference>
<dbReference type="Gene3D" id="1.10.443.10">
    <property type="entry name" value="Intergrase catalytic core"/>
    <property type="match status" value="1"/>
</dbReference>
<dbReference type="SUPFAM" id="SSF56349">
    <property type="entry name" value="DNA breaking-rejoining enzymes"/>
    <property type="match status" value="1"/>
</dbReference>